<reference evidence="1" key="1">
    <citation type="submission" date="2023-06" db="EMBL/GenBank/DDBJ databases">
        <title>Genomic of Parafulvivirga corallium.</title>
        <authorList>
            <person name="Wang G."/>
        </authorList>
    </citation>
    <scope>NUCLEOTIDE SEQUENCE</scope>
    <source>
        <strain evidence="1">BMA10</strain>
    </source>
</reference>
<name>A0ABT8KSL9_9BACT</name>
<comment type="caution">
    <text evidence="1">The sequence shown here is derived from an EMBL/GenBank/DDBJ whole genome shotgun (WGS) entry which is preliminary data.</text>
</comment>
<sequence>MLKKFLSAHTLLSGLLITVFLYASCNAPKKESQQAEETNAEKRIKLVRNDGQKKVDVYIDGNFFTSYIYPNSIKKPVLYPLHTPNGTKITRKFPMESSPGERVDHPHHVGVWFNYGDVNGLDFWNNSDSIKVEKRDGYGTIVHREIDNIQEGDEQANLEVSMDWLAPDGELLLKENTKFVFRGEGKEYAIDRVTTLTAQNEDVLFKDNKEGVLGIRVTRQLEHPSDKPDIFTDANGIPTGVPVLNNEGVNGKYINSEGIEGADCWGKRADWVNLTSTIGEEAISLAILDHKSNIGYPTYWHTRGYGLFAANPLGQEVFSKGQKNLNFKLEKGKSVTFKHRIIVASSKLGKEVLDSRFAEFSNN</sequence>
<keyword evidence="2" id="KW-1185">Reference proteome</keyword>
<evidence type="ECO:0000313" key="1">
    <source>
        <dbReference type="EMBL" id="MDN5203413.1"/>
    </source>
</evidence>
<dbReference type="InterPro" id="IPR029475">
    <property type="entry name" value="DUF6807"/>
</dbReference>
<protein>
    <submittedName>
        <fullName evidence="1">PmoA family protein</fullName>
    </submittedName>
</protein>
<dbReference type="Proteomes" id="UP001172082">
    <property type="component" value="Unassembled WGS sequence"/>
</dbReference>
<dbReference type="RefSeq" id="WP_346753436.1">
    <property type="nucleotide sequence ID" value="NZ_JAUJEA010000007.1"/>
</dbReference>
<organism evidence="1 2">
    <name type="scientific">Splendidivirga corallicola</name>
    <dbReference type="NCBI Taxonomy" id="3051826"/>
    <lineage>
        <taxon>Bacteria</taxon>
        <taxon>Pseudomonadati</taxon>
        <taxon>Bacteroidota</taxon>
        <taxon>Cytophagia</taxon>
        <taxon>Cytophagales</taxon>
        <taxon>Splendidivirgaceae</taxon>
        <taxon>Splendidivirga</taxon>
    </lineage>
</organism>
<gene>
    <name evidence="1" type="ORF">QQ008_18645</name>
</gene>
<evidence type="ECO:0000313" key="2">
    <source>
        <dbReference type="Proteomes" id="UP001172082"/>
    </source>
</evidence>
<proteinExistence type="predicted"/>
<accession>A0ABT8KSL9</accession>
<dbReference type="Pfam" id="PF14100">
    <property type="entry name" value="DUF6807"/>
    <property type="match status" value="1"/>
</dbReference>
<dbReference type="EMBL" id="JAUJEA010000007">
    <property type="protein sequence ID" value="MDN5203413.1"/>
    <property type="molecule type" value="Genomic_DNA"/>
</dbReference>